<dbReference type="Proteomes" id="UP000245051">
    <property type="component" value="Chromosome"/>
</dbReference>
<organism evidence="2 3">
    <name type="scientific">Streptomyces spongiicola</name>
    <dbReference type="NCBI Taxonomy" id="1690221"/>
    <lineage>
        <taxon>Bacteria</taxon>
        <taxon>Bacillati</taxon>
        <taxon>Actinomycetota</taxon>
        <taxon>Actinomycetes</taxon>
        <taxon>Kitasatosporales</taxon>
        <taxon>Streptomycetaceae</taxon>
        <taxon>Streptomyces</taxon>
    </lineage>
</organism>
<keyword evidence="3" id="KW-1185">Reference proteome</keyword>
<proteinExistence type="predicted"/>
<dbReference type="InterPro" id="IPR024975">
    <property type="entry name" value="NOV_C"/>
</dbReference>
<protein>
    <recommendedName>
        <fullName evidence="1">Protein NO VEIN C-terminal domain-containing protein</fullName>
    </recommendedName>
</protein>
<gene>
    <name evidence="2" type="ORF">DDQ41_12280</name>
</gene>
<evidence type="ECO:0000313" key="3">
    <source>
        <dbReference type="Proteomes" id="UP000245051"/>
    </source>
</evidence>
<reference evidence="2 3" key="1">
    <citation type="submission" date="2018-05" db="EMBL/GenBank/DDBJ databases">
        <title>Complete genome sequence of the Type Strain of Streptomyces spongiicola HNM0071, the producer of staurosporine.</title>
        <authorList>
            <person name="Zhou S."/>
            <person name="Huang X."/>
        </authorList>
    </citation>
    <scope>NUCLEOTIDE SEQUENCE [LARGE SCALE GENOMIC DNA]</scope>
    <source>
        <strain evidence="2 3">HNM0071</strain>
    </source>
</reference>
<name>A0ABN5KGY4_9ACTN</name>
<dbReference type="Pfam" id="PF13020">
    <property type="entry name" value="NOV_C"/>
    <property type="match status" value="1"/>
</dbReference>
<evidence type="ECO:0000259" key="1">
    <source>
        <dbReference type="Pfam" id="PF13020"/>
    </source>
</evidence>
<feature type="domain" description="Protein NO VEIN C-terminal" evidence="1">
    <location>
        <begin position="141"/>
        <end position="213"/>
    </location>
</feature>
<evidence type="ECO:0000313" key="2">
    <source>
        <dbReference type="EMBL" id="AWK09566.1"/>
    </source>
</evidence>
<dbReference type="EMBL" id="CP029254">
    <property type="protein sequence ID" value="AWK09566.1"/>
    <property type="molecule type" value="Genomic_DNA"/>
</dbReference>
<accession>A0ABN5KGY4</accession>
<sequence>MPGQPEPVLRAAVRWLERLQASGAPRVRALFTAHSDFSDLTPTQYDAAYAWLRETGLLDEPHSSVPAHRRVFDAAIAHSGAPWLPDADLLVRGPDELPDDALRAAEALGLSESEAYAQLAAVWGKVDAGERARIGAAGELALVDLLTASVEARVEHVAAWSDGYGYDIAIRASRHRAHLEVKTTLRRSRLTVYVSRNEYETMLRDPDWELVAVRLTPDLHLQAVATVPKDWIAARVPADQSAQGRWESCRFDVPPDVPVPGIPRVTPVLAEGASKLLGGAADWPG</sequence>